<dbReference type="Gene3D" id="2.170.120.30">
    <property type="match status" value="1"/>
</dbReference>
<reference evidence="1 2" key="1">
    <citation type="submission" date="2017-06" db="EMBL/GenBank/DDBJ databases">
        <authorList>
            <consortium name="Pathogen Informatics"/>
        </authorList>
    </citation>
    <scope>NUCLEOTIDE SEQUENCE [LARGE SCALE GENOMIC DNA]</scope>
    <source>
        <strain evidence="1 2">NCTC13839</strain>
    </source>
</reference>
<dbReference type="PANTHER" id="PTHR37804">
    <property type="entry name" value="CDAA REGULATORY PROTEIN CDAR"/>
    <property type="match status" value="1"/>
</dbReference>
<dbReference type="Gene3D" id="2.170.120.40">
    <property type="entry name" value="YbbR-like domain"/>
    <property type="match status" value="2"/>
</dbReference>
<keyword evidence="2" id="KW-1185">Reference proteome</keyword>
<dbReference type="KEGG" id="sste:SAMEA4384403_0365"/>
<proteinExistence type="predicted"/>
<dbReference type="Proteomes" id="UP000242084">
    <property type="component" value="Chromosome 1"/>
</dbReference>
<dbReference type="InterPro" id="IPR053154">
    <property type="entry name" value="c-di-AMP_regulator"/>
</dbReference>
<accession>A0A239YFK0</accession>
<dbReference type="InterPro" id="IPR012505">
    <property type="entry name" value="YbbR"/>
</dbReference>
<gene>
    <name evidence="1" type="ORF">SAMEA4384403_00365</name>
</gene>
<dbReference type="Pfam" id="PF07949">
    <property type="entry name" value="YbbR"/>
    <property type="match status" value="3"/>
</dbReference>
<name>A0A239YFK0_9STAP</name>
<dbReference type="EMBL" id="LT906462">
    <property type="protein sequence ID" value="SNV57617.1"/>
    <property type="molecule type" value="Genomic_DNA"/>
</dbReference>
<evidence type="ECO:0000313" key="1">
    <source>
        <dbReference type="EMBL" id="SNV57617.1"/>
    </source>
</evidence>
<sequence length="311" mass="34398">MLESKWGLRFVALILALLMFLSVNNVFGSLFSENALKNSNQIIEDVPVDTVYDSKELYLSGAPKTVDVKVSGPQSTILRAEKLLNFKVELDLKNKSVGQYKQNFKVKGLSDDLKYEVIPKRANVSLQEKVSKKYPIEAEINQSRIASGYELIGETVNPSQVTITGGQDELNKIAYVKATLDDTKQLSEDTTEKAGISVLDSNLNKLDVQIRPDTVNVKIKVQKSSKKVRLNPVTKGSISKDVNINDIQLNKSEVKVYGPRNVLDGIDSIDVPVDVSKVEENTTKTVDLKLPNGIDDAEFKNVEAKINASKN</sequence>
<dbReference type="OrthoDB" id="2987820at2"/>
<dbReference type="RefSeq" id="WP_095085931.1">
    <property type="nucleotide sequence ID" value="NZ_BMDM01000003.1"/>
</dbReference>
<organism evidence="1 2">
    <name type="scientific">Mammaliicoccus stepanovicii</name>
    <dbReference type="NCBI Taxonomy" id="643214"/>
    <lineage>
        <taxon>Bacteria</taxon>
        <taxon>Bacillati</taxon>
        <taxon>Bacillota</taxon>
        <taxon>Bacilli</taxon>
        <taxon>Bacillales</taxon>
        <taxon>Staphylococcaceae</taxon>
        <taxon>Mammaliicoccus</taxon>
    </lineage>
</organism>
<dbReference type="AlphaFoldDB" id="A0A239YFK0"/>
<protein>
    <submittedName>
        <fullName evidence="1">Secreted protein</fullName>
    </submittedName>
</protein>
<dbReference type="PANTHER" id="PTHR37804:SF1">
    <property type="entry name" value="CDAA REGULATORY PROTEIN CDAR"/>
    <property type="match status" value="1"/>
</dbReference>
<evidence type="ECO:0000313" key="2">
    <source>
        <dbReference type="Proteomes" id="UP000242084"/>
    </source>
</evidence>